<evidence type="ECO:0000313" key="10">
    <source>
        <dbReference type="Proteomes" id="UP000246004"/>
    </source>
</evidence>
<evidence type="ECO:0000313" key="9">
    <source>
        <dbReference type="Proteomes" id="UP000217528"/>
    </source>
</evidence>
<evidence type="ECO:0000256" key="4">
    <source>
        <dbReference type="ARBA" id="ARBA00023235"/>
    </source>
</evidence>
<evidence type="ECO:0000313" key="7">
    <source>
        <dbReference type="EMBL" id="PAV07046.1"/>
    </source>
</evidence>
<evidence type="ECO:0000256" key="2">
    <source>
        <dbReference type="ARBA" id="ARBA00007637"/>
    </source>
</evidence>
<dbReference type="CDD" id="cd05247">
    <property type="entry name" value="UDP_G4E_1_SDR_e"/>
    <property type="match status" value="1"/>
</dbReference>
<dbReference type="AlphaFoldDB" id="A0A2A2HCN4"/>
<dbReference type="Proteomes" id="UP000246004">
    <property type="component" value="Unassembled WGS sequence"/>
</dbReference>
<dbReference type="InterPro" id="IPR001509">
    <property type="entry name" value="Epimerase_deHydtase"/>
</dbReference>
<dbReference type="EC" id="5.1.3.2" evidence="8"/>
<comment type="similarity">
    <text evidence="2">Belongs to the NAD(P)-dependent epimerase/dehydratase family.</text>
</comment>
<gene>
    <name evidence="8" type="primary">galE</name>
    <name evidence="7" type="ORF">ASJ82_02105</name>
    <name evidence="8" type="ORF">MSCUN_15330</name>
</gene>
<evidence type="ECO:0000256" key="3">
    <source>
        <dbReference type="ARBA" id="ARBA00023027"/>
    </source>
</evidence>
<organism evidence="7 9">
    <name type="scientific">Methanosphaera cuniculi</name>
    <dbReference type="NCBI Taxonomy" id="1077256"/>
    <lineage>
        <taxon>Archaea</taxon>
        <taxon>Methanobacteriati</taxon>
        <taxon>Methanobacteriota</taxon>
        <taxon>Methanomada group</taxon>
        <taxon>Methanobacteria</taxon>
        <taxon>Methanobacteriales</taxon>
        <taxon>Methanobacteriaceae</taxon>
        <taxon>Methanosphaera</taxon>
    </lineage>
</organism>
<sequence length="324" mass="36652">MILIVGGAGYIGSHVNKALNEAGYETIILDNLSYGHKESIKWGTFVKCDLADVNKVDEIFTKYDITAVMHFSSFIDVGESVTNPEKYYYNNVVNTMNLLHVMLKHDVKKFIFSSTCATYGIPQKIPLVEDHPQNPINPYGMTKLMVEKILHDYDEAYGLKSVILRYFNASGADKTAEIGEWHNPETHLIPLILDAALGKREDIKIFGTDYDTPDGTCIRDYIHVTDLADAHIRSLKYLEDNNESNQFNLGNGLGFSVREVIESVKNVTGRDFKVTETTRREGDPAILIGSSEKANKILGWNPQYTNIDQIVETAWKWHQKLNQE</sequence>
<keyword evidence="9" id="KW-1185">Reference proteome</keyword>
<comment type="cofactor">
    <cofactor evidence="1">
        <name>NAD(+)</name>
        <dbReference type="ChEBI" id="CHEBI:57540"/>
    </cofactor>
</comment>
<evidence type="ECO:0000313" key="8">
    <source>
        <dbReference type="EMBL" id="PWL07558.1"/>
    </source>
</evidence>
<dbReference type="NCBIfam" id="TIGR01179">
    <property type="entry name" value="galE"/>
    <property type="match status" value="1"/>
</dbReference>
<dbReference type="Pfam" id="PF01370">
    <property type="entry name" value="Epimerase"/>
    <property type="match status" value="1"/>
</dbReference>
<evidence type="ECO:0000256" key="1">
    <source>
        <dbReference type="ARBA" id="ARBA00001911"/>
    </source>
</evidence>
<dbReference type="PANTHER" id="PTHR43725:SF53">
    <property type="entry name" value="UDP-ARABINOSE 4-EPIMERASE 1"/>
    <property type="match status" value="1"/>
</dbReference>
<dbReference type="Gene3D" id="3.90.25.10">
    <property type="entry name" value="UDP-galactose 4-epimerase, domain 1"/>
    <property type="match status" value="1"/>
</dbReference>
<dbReference type="SUPFAM" id="SSF51735">
    <property type="entry name" value="NAD(P)-binding Rossmann-fold domains"/>
    <property type="match status" value="1"/>
</dbReference>
<reference evidence="8 10" key="1">
    <citation type="submission" date="2016-04" db="EMBL/GenBank/DDBJ databases">
        <title>Genome sequence of Methanosphaera cuniculi DSM 4103.</title>
        <authorList>
            <person name="Poehlein A."/>
            <person name="Seedorf H."/>
            <person name="Daniel R."/>
        </authorList>
    </citation>
    <scope>NUCLEOTIDE SEQUENCE [LARGE SCALE GENOMIC DNA]</scope>
    <source>
        <strain evidence="8 10">DSM 4103</strain>
    </source>
</reference>
<dbReference type="RefSeq" id="WP_095608968.1">
    <property type="nucleotide sequence ID" value="NZ_CAUHCB010000007.1"/>
</dbReference>
<dbReference type="GO" id="GO:0033499">
    <property type="term" value="P:galactose catabolic process via UDP-galactose, Leloir pathway"/>
    <property type="evidence" value="ECO:0007669"/>
    <property type="project" value="TreeGrafter"/>
</dbReference>
<keyword evidence="3" id="KW-0520">NAD</keyword>
<accession>A0A2A2HCN4</accession>
<reference evidence="7 9" key="2">
    <citation type="journal article" date="2017" name="BMC Genomics">
        <title>Genomic analysis of methanogenic archaea reveals a shift towards energy conservation.</title>
        <authorList>
            <person name="Gilmore S.P."/>
            <person name="Henske J.K."/>
            <person name="Sexton J.A."/>
            <person name="Solomon K.V."/>
            <person name="Seppala S."/>
            <person name="Yoo J.I."/>
            <person name="Huyett L.M."/>
            <person name="Pressman A."/>
            <person name="Cogan J.Z."/>
            <person name="Kivenson V."/>
            <person name="Peng X."/>
            <person name="Tan Y."/>
            <person name="Valentine D.L."/>
            <person name="O'Malley M.A."/>
        </authorList>
    </citation>
    <scope>NUCLEOTIDE SEQUENCE [LARGE SCALE GENOMIC DNA]</scope>
    <source>
        <strain evidence="7 9">1R-7</strain>
    </source>
</reference>
<evidence type="ECO:0000256" key="5">
    <source>
        <dbReference type="ARBA" id="ARBA00023277"/>
    </source>
</evidence>
<keyword evidence="5" id="KW-0119">Carbohydrate metabolism</keyword>
<evidence type="ECO:0000259" key="6">
    <source>
        <dbReference type="Pfam" id="PF01370"/>
    </source>
</evidence>
<dbReference type="InterPro" id="IPR036291">
    <property type="entry name" value="NAD(P)-bd_dom_sf"/>
</dbReference>
<name>A0A2A2HCN4_9EURY</name>
<dbReference type="EMBL" id="LWMS01000047">
    <property type="protein sequence ID" value="PWL07558.1"/>
    <property type="molecule type" value="Genomic_DNA"/>
</dbReference>
<proteinExistence type="inferred from homology"/>
<comment type="caution">
    <text evidence="7">The sequence shown here is derived from an EMBL/GenBank/DDBJ whole genome shotgun (WGS) entry which is preliminary data.</text>
</comment>
<feature type="domain" description="NAD-dependent epimerase/dehydratase" evidence="6">
    <location>
        <begin position="2"/>
        <end position="250"/>
    </location>
</feature>
<dbReference type="EMBL" id="LMVN01000023">
    <property type="protein sequence ID" value="PAV07046.1"/>
    <property type="molecule type" value="Genomic_DNA"/>
</dbReference>
<dbReference type="OrthoDB" id="4907at2157"/>
<dbReference type="InterPro" id="IPR005886">
    <property type="entry name" value="UDP_G4E"/>
</dbReference>
<protein>
    <submittedName>
        <fullName evidence="7">UDP-glucose 4-epimerase</fullName>
        <ecNumber evidence="8">5.1.3.2</ecNumber>
    </submittedName>
</protein>
<dbReference type="GO" id="GO:0003978">
    <property type="term" value="F:UDP-glucose 4-epimerase activity"/>
    <property type="evidence" value="ECO:0007669"/>
    <property type="project" value="UniProtKB-EC"/>
</dbReference>
<dbReference type="PANTHER" id="PTHR43725">
    <property type="entry name" value="UDP-GLUCOSE 4-EPIMERASE"/>
    <property type="match status" value="1"/>
</dbReference>
<dbReference type="Proteomes" id="UP000217528">
    <property type="component" value="Unassembled WGS sequence"/>
</dbReference>
<keyword evidence="4 8" id="KW-0413">Isomerase</keyword>
<dbReference type="Gene3D" id="3.40.50.720">
    <property type="entry name" value="NAD(P)-binding Rossmann-like Domain"/>
    <property type="match status" value="1"/>
</dbReference>